<evidence type="ECO:0000256" key="3">
    <source>
        <dbReference type="ARBA" id="ARBA00023004"/>
    </source>
</evidence>
<evidence type="ECO:0000313" key="6">
    <source>
        <dbReference type="EMBL" id="MDG0818160.1"/>
    </source>
</evidence>
<dbReference type="EMBL" id="JANRMI010000006">
    <property type="protein sequence ID" value="MDG0818160.1"/>
    <property type="molecule type" value="Genomic_DNA"/>
</dbReference>
<dbReference type="PROSITE" id="PS51007">
    <property type="entry name" value="CYTC"/>
    <property type="match status" value="2"/>
</dbReference>
<accession>A0ABT6DMQ3</accession>
<dbReference type="RefSeq" id="WP_277579635.1">
    <property type="nucleotide sequence ID" value="NZ_JANRMI010000006.1"/>
</dbReference>
<comment type="caution">
    <text evidence="6">The sequence shown here is derived from an EMBL/GenBank/DDBJ whole genome shotgun (WGS) entry which is preliminary data.</text>
</comment>
<keyword evidence="3 4" id="KW-0408">Iron</keyword>
<dbReference type="Pfam" id="PF00034">
    <property type="entry name" value="Cytochrom_C"/>
    <property type="match status" value="2"/>
</dbReference>
<feature type="domain" description="Cytochrome c" evidence="5">
    <location>
        <begin position="20"/>
        <end position="107"/>
    </location>
</feature>
<keyword evidence="7" id="KW-1185">Reference proteome</keyword>
<proteinExistence type="predicted"/>
<dbReference type="InterPro" id="IPR024167">
    <property type="entry name" value="Cytochrome_c4-like"/>
</dbReference>
<evidence type="ECO:0000256" key="4">
    <source>
        <dbReference type="PROSITE-ProRule" id="PRU00433"/>
    </source>
</evidence>
<dbReference type="InterPro" id="IPR036909">
    <property type="entry name" value="Cyt_c-like_dom_sf"/>
</dbReference>
<feature type="domain" description="Cytochrome c" evidence="5">
    <location>
        <begin position="119"/>
        <end position="209"/>
    </location>
</feature>
<evidence type="ECO:0000256" key="1">
    <source>
        <dbReference type="ARBA" id="ARBA00022617"/>
    </source>
</evidence>
<keyword evidence="2 4" id="KW-0479">Metal-binding</keyword>
<name>A0ABT6DMQ3_9BACT</name>
<evidence type="ECO:0000259" key="5">
    <source>
        <dbReference type="PROSITE" id="PS51007"/>
    </source>
</evidence>
<dbReference type="SUPFAM" id="SSF46626">
    <property type="entry name" value="Cytochrome c"/>
    <property type="match status" value="2"/>
</dbReference>
<dbReference type="InterPro" id="IPR050597">
    <property type="entry name" value="Cytochrome_c_Oxidase_Subunit"/>
</dbReference>
<protein>
    <submittedName>
        <fullName evidence="6">Cytochrome c4</fullName>
    </submittedName>
</protein>
<dbReference type="Proteomes" id="UP001152321">
    <property type="component" value="Unassembled WGS sequence"/>
</dbReference>
<organism evidence="6 7">
    <name type="scientific">Bdellovibrio svalbardensis</name>
    <dbReference type="NCBI Taxonomy" id="2972972"/>
    <lineage>
        <taxon>Bacteria</taxon>
        <taxon>Pseudomonadati</taxon>
        <taxon>Bdellovibrionota</taxon>
        <taxon>Bdellovibrionia</taxon>
        <taxon>Bdellovibrionales</taxon>
        <taxon>Pseudobdellovibrionaceae</taxon>
        <taxon>Bdellovibrio</taxon>
    </lineage>
</organism>
<keyword evidence="1 4" id="KW-0349">Heme</keyword>
<evidence type="ECO:0000256" key="2">
    <source>
        <dbReference type="ARBA" id="ARBA00022723"/>
    </source>
</evidence>
<dbReference type="PANTHER" id="PTHR33751:SF11">
    <property type="entry name" value="BLL4483 PROTEIN"/>
    <property type="match status" value="1"/>
</dbReference>
<dbReference type="InterPro" id="IPR009056">
    <property type="entry name" value="Cyt_c-like_dom"/>
</dbReference>
<evidence type="ECO:0000313" key="7">
    <source>
        <dbReference type="Proteomes" id="UP001152321"/>
    </source>
</evidence>
<gene>
    <name evidence="6" type="ORF">NWE73_17385</name>
</gene>
<dbReference type="Gene3D" id="1.10.760.10">
    <property type="entry name" value="Cytochrome c-like domain"/>
    <property type="match status" value="2"/>
</dbReference>
<sequence length="214" mass="23141">MVGKIILSLFFVSVARAESPDLNLAKEIILKGNKTGALACIACHQENGAGIPSAGFPQLAGLSSAYFSKQIYDFKNMLRINPVMQPIAKGLNESEIKSLAAYFSALAPVANTEKSTAPQLVEEGRLIAEKGLWEKGVPACFACHGPEGRGVGDNFPPIVSQGKTYLIQQFQAWKKGTRKNDPNQLMKTVAMKLTDKEINAVANFLGQVTMEVKK</sequence>
<dbReference type="PIRSF" id="PIRSF000005">
    <property type="entry name" value="Cytochrome_c4"/>
    <property type="match status" value="1"/>
</dbReference>
<reference evidence="6" key="1">
    <citation type="submission" date="2022-08" db="EMBL/GenBank/DDBJ databases">
        <title>Novel Bdellovibrio Species Isolated from Svalbard: Designation Bdellovibrio svalbardensis.</title>
        <authorList>
            <person name="Mitchell R.J."/>
            <person name="Choi S.Y."/>
        </authorList>
    </citation>
    <scope>NUCLEOTIDE SEQUENCE</scope>
    <source>
        <strain evidence="6">PAP01</strain>
    </source>
</reference>
<dbReference type="PANTHER" id="PTHR33751">
    <property type="entry name" value="CBB3-TYPE CYTOCHROME C OXIDASE SUBUNIT FIXP"/>
    <property type="match status" value="1"/>
</dbReference>